<keyword evidence="2" id="KW-1185">Reference proteome</keyword>
<protein>
    <recommendedName>
        <fullName evidence="3">DUF4145 domain-containing protein</fullName>
    </recommendedName>
</protein>
<comment type="caution">
    <text evidence="1">The sequence shown here is derived from an EMBL/GenBank/DDBJ whole genome shotgun (WGS) entry which is preliminary data.</text>
</comment>
<organism evidence="1 2">
    <name type="scientific">Streptomyces variabilis</name>
    <dbReference type="NCBI Taxonomy" id="67372"/>
    <lineage>
        <taxon>Bacteria</taxon>
        <taxon>Bacillati</taxon>
        <taxon>Actinomycetota</taxon>
        <taxon>Actinomycetes</taxon>
        <taxon>Kitasatosporales</taxon>
        <taxon>Streptomycetaceae</taxon>
        <taxon>Streptomyces</taxon>
        <taxon>Streptomyces griseoincarnatus group</taxon>
    </lineage>
</organism>
<sequence length="308" mass="33865">MDDSLSFGSFMGGAKKVAHRAMDDHARGDYDEFALHAGVAIERLAKATLVKRNPIYIVEMRGSAEMLFHMGGHRRADRVRTVGAGEAIARLRTLGVLTKDPQLDQLIDLRNGVAHTTGGEEAKFLLPTLILTVQSLIEDVDGSPRRFWGRWNSTVLMVVDEKRSQVHRDVQLRIRQARHRFEDKFVDMPNEAKERVLSTPPPDQGEFWVGDMTLVNGNDVVLVTAQVACPACTGPSMMTLVPGETTTTGTALMQDGFICHLCGLHLKGGEEMVACAELANLPRTVSIPPLAVAHKMRSDVRMGETRTG</sequence>
<accession>A0ABQ2U118</accession>
<gene>
    <name evidence="1" type="ORF">GCM10010287_40620</name>
</gene>
<evidence type="ECO:0000313" key="1">
    <source>
        <dbReference type="EMBL" id="GGT61896.1"/>
    </source>
</evidence>
<dbReference type="EMBL" id="BMTZ01000012">
    <property type="protein sequence ID" value="GGT61896.1"/>
    <property type="molecule type" value="Genomic_DNA"/>
</dbReference>
<evidence type="ECO:0008006" key="3">
    <source>
        <dbReference type="Google" id="ProtNLM"/>
    </source>
</evidence>
<proteinExistence type="predicted"/>
<dbReference type="RefSeq" id="WP_189365529.1">
    <property type="nucleotide sequence ID" value="NZ_BMTZ01000012.1"/>
</dbReference>
<evidence type="ECO:0000313" key="2">
    <source>
        <dbReference type="Proteomes" id="UP000629911"/>
    </source>
</evidence>
<name>A0ABQ2U118_9ACTN</name>
<reference evidence="2" key="1">
    <citation type="journal article" date="2019" name="Int. J. Syst. Evol. Microbiol.">
        <title>The Global Catalogue of Microorganisms (GCM) 10K type strain sequencing project: providing services to taxonomists for standard genome sequencing and annotation.</title>
        <authorList>
            <consortium name="The Broad Institute Genomics Platform"/>
            <consortium name="The Broad Institute Genome Sequencing Center for Infectious Disease"/>
            <person name="Wu L."/>
            <person name="Ma J."/>
        </authorList>
    </citation>
    <scope>NUCLEOTIDE SEQUENCE [LARGE SCALE GENOMIC DNA]</scope>
    <source>
        <strain evidence="2">JCM 4422</strain>
    </source>
</reference>
<dbReference type="Proteomes" id="UP000629911">
    <property type="component" value="Unassembled WGS sequence"/>
</dbReference>